<dbReference type="EMBL" id="JACHVA010000126">
    <property type="protein sequence ID" value="MBC2603316.1"/>
    <property type="molecule type" value="Genomic_DNA"/>
</dbReference>
<protein>
    <submittedName>
        <fullName evidence="3">UvrB/UvrC motif-containing protein</fullName>
    </submittedName>
</protein>
<dbReference type="Gene3D" id="4.10.860.10">
    <property type="entry name" value="UVR domain"/>
    <property type="match status" value="1"/>
</dbReference>
<dbReference type="GO" id="GO:0009432">
    <property type="term" value="P:SOS response"/>
    <property type="evidence" value="ECO:0007669"/>
    <property type="project" value="UniProtKB-KW"/>
</dbReference>
<dbReference type="RefSeq" id="WP_185693948.1">
    <property type="nucleotide sequence ID" value="NZ_JACHVA010000126.1"/>
</dbReference>
<dbReference type="InterPro" id="IPR036876">
    <property type="entry name" value="UVR_dom_sf"/>
</dbReference>
<keyword evidence="1" id="KW-0742">SOS response</keyword>
<evidence type="ECO:0000313" key="3">
    <source>
        <dbReference type="EMBL" id="MBC2603316.1"/>
    </source>
</evidence>
<comment type="caution">
    <text evidence="3">The sequence shown here is derived from an EMBL/GenBank/DDBJ whole genome shotgun (WGS) entry which is preliminary data.</text>
</comment>
<dbReference type="GO" id="GO:0008270">
    <property type="term" value="F:zinc ion binding"/>
    <property type="evidence" value="ECO:0007669"/>
    <property type="project" value="TreeGrafter"/>
</dbReference>
<dbReference type="InterPro" id="IPR001943">
    <property type="entry name" value="UVR_dom"/>
</dbReference>
<reference evidence="3 4" key="1">
    <citation type="submission" date="2020-07" db="EMBL/GenBank/DDBJ databases">
        <authorList>
            <person name="Feng X."/>
        </authorList>
    </citation>
    <scope>NUCLEOTIDE SEQUENCE [LARGE SCALE GENOMIC DNA]</scope>
    <source>
        <strain evidence="3 4">JCM14086</strain>
    </source>
</reference>
<accession>A0A7X1B0E4</accession>
<dbReference type="GO" id="GO:0046870">
    <property type="term" value="F:cadmium ion binding"/>
    <property type="evidence" value="ECO:0007669"/>
    <property type="project" value="TreeGrafter"/>
</dbReference>
<dbReference type="SUPFAM" id="SSF46600">
    <property type="entry name" value="C-terminal UvrC-binding domain of UvrB"/>
    <property type="match status" value="1"/>
</dbReference>
<name>A0A7X1B0E4_9BACT</name>
<dbReference type="Proteomes" id="UP000525652">
    <property type="component" value="Unassembled WGS sequence"/>
</dbReference>
<keyword evidence="4" id="KW-1185">Reference proteome</keyword>
<keyword evidence="1" id="KW-0227">DNA damage</keyword>
<dbReference type="GO" id="GO:1990170">
    <property type="term" value="P:stress response to cadmium ion"/>
    <property type="evidence" value="ECO:0007669"/>
    <property type="project" value="TreeGrafter"/>
</dbReference>
<evidence type="ECO:0000256" key="1">
    <source>
        <dbReference type="ARBA" id="ARBA00023236"/>
    </source>
</evidence>
<feature type="domain" description="UVR" evidence="2">
    <location>
        <begin position="121"/>
        <end position="156"/>
    </location>
</feature>
<organism evidence="3 4">
    <name type="scientific">Puniceicoccus vermicola</name>
    <dbReference type="NCBI Taxonomy" id="388746"/>
    <lineage>
        <taxon>Bacteria</taxon>
        <taxon>Pseudomonadati</taxon>
        <taxon>Verrucomicrobiota</taxon>
        <taxon>Opitutia</taxon>
        <taxon>Puniceicoccales</taxon>
        <taxon>Puniceicoccaceae</taxon>
        <taxon>Puniceicoccus</taxon>
    </lineage>
</organism>
<sequence length="161" mass="17998">MEQQPHDSKTDPKIFLTKIIGGKVFTSVVDKADAEDSILKAPGYSLIADGENLGRVKNRITIECPACGCSKEKFEETGRFGCPECYKAFGPFLSPVLRKMHKGLRHVGKIPRRRLSPPVIEERVRLLTLDLEQAVKIENYEGAAELRDEIRSLQSLLNSDS</sequence>
<evidence type="ECO:0000259" key="2">
    <source>
        <dbReference type="PROSITE" id="PS50151"/>
    </source>
</evidence>
<dbReference type="Pfam" id="PF02151">
    <property type="entry name" value="UVR"/>
    <property type="match status" value="1"/>
</dbReference>
<dbReference type="PANTHER" id="PTHR38430">
    <property type="entry name" value="PROTEIN-ARGININE KINASE ACTIVATOR PROTEIN"/>
    <property type="match status" value="1"/>
</dbReference>
<dbReference type="GO" id="GO:0005507">
    <property type="term" value="F:copper ion binding"/>
    <property type="evidence" value="ECO:0007669"/>
    <property type="project" value="TreeGrafter"/>
</dbReference>
<evidence type="ECO:0000313" key="4">
    <source>
        <dbReference type="Proteomes" id="UP000525652"/>
    </source>
</evidence>
<dbReference type="GO" id="GO:0050897">
    <property type="term" value="F:cobalt ion binding"/>
    <property type="evidence" value="ECO:0007669"/>
    <property type="project" value="TreeGrafter"/>
</dbReference>
<dbReference type="InterPro" id="IPR025542">
    <property type="entry name" value="YacH"/>
</dbReference>
<gene>
    <name evidence="3" type="ORF">H5P30_16155</name>
</gene>
<dbReference type="GO" id="GO:1990169">
    <property type="term" value="P:stress response to copper ion"/>
    <property type="evidence" value="ECO:0007669"/>
    <property type="project" value="TreeGrafter"/>
</dbReference>
<dbReference type="PANTHER" id="PTHR38430:SF1">
    <property type="entry name" value="PROTEIN-ARGININE KINASE ACTIVATOR PROTEIN"/>
    <property type="match status" value="1"/>
</dbReference>
<proteinExistence type="predicted"/>
<dbReference type="PROSITE" id="PS50151">
    <property type="entry name" value="UVR"/>
    <property type="match status" value="1"/>
</dbReference>
<dbReference type="AlphaFoldDB" id="A0A7X1B0E4"/>